<sequence length="125" mass="14836">MDSLETSRIEAFIYSCILLLPICVYYFMVRLEPLKRNSDSEFRAWQMLFYFFVWAAVGVSLALLYSVFTEKPFWTWSSYDTFLRVHAPFAFGFVLFLRSGGIFKYPLSVQGFKPFLRWLKKIFTA</sequence>
<evidence type="ECO:0000313" key="2">
    <source>
        <dbReference type="EMBL" id="MDR7353475.1"/>
    </source>
</evidence>
<organism evidence="2 3">
    <name type="scientific">Corynebacterium felinum</name>
    <dbReference type="NCBI Taxonomy" id="131318"/>
    <lineage>
        <taxon>Bacteria</taxon>
        <taxon>Bacillati</taxon>
        <taxon>Actinomycetota</taxon>
        <taxon>Actinomycetes</taxon>
        <taxon>Mycobacteriales</taxon>
        <taxon>Corynebacteriaceae</taxon>
        <taxon>Corynebacterium</taxon>
    </lineage>
</organism>
<dbReference type="Proteomes" id="UP001183619">
    <property type="component" value="Unassembled WGS sequence"/>
</dbReference>
<keyword evidence="3" id="KW-1185">Reference proteome</keyword>
<reference evidence="2 3" key="1">
    <citation type="submission" date="2023-07" db="EMBL/GenBank/DDBJ databases">
        <title>Sequencing the genomes of 1000 actinobacteria strains.</title>
        <authorList>
            <person name="Klenk H.-P."/>
        </authorList>
    </citation>
    <scope>NUCLEOTIDE SEQUENCE [LARGE SCALE GENOMIC DNA]</scope>
    <source>
        <strain evidence="2 3">DSM 44508</strain>
    </source>
</reference>
<name>A0ABU2B4D6_9CORY</name>
<evidence type="ECO:0000256" key="1">
    <source>
        <dbReference type="SAM" id="Phobius"/>
    </source>
</evidence>
<keyword evidence="1" id="KW-0812">Transmembrane</keyword>
<comment type="caution">
    <text evidence="2">The sequence shown here is derived from an EMBL/GenBank/DDBJ whole genome shotgun (WGS) entry which is preliminary data.</text>
</comment>
<feature type="transmembrane region" description="Helical" evidence="1">
    <location>
        <begin position="88"/>
        <end position="107"/>
    </location>
</feature>
<dbReference type="RefSeq" id="WP_277105096.1">
    <property type="nucleotide sequence ID" value="NZ_BAAAJS010000021.1"/>
</dbReference>
<feature type="transmembrane region" description="Helical" evidence="1">
    <location>
        <begin position="48"/>
        <end position="68"/>
    </location>
</feature>
<protein>
    <submittedName>
        <fullName evidence="2">Uncharacterized protein</fullName>
    </submittedName>
</protein>
<evidence type="ECO:0000313" key="3">
    <source>
        <dbReference type="Proteomes" id="UP001183619"/>
    </source>
</evidence>
<feature type="transmembrane region" description="Helical" evidence="1">
    <location>
        <begin position="12"/>
        <end position="28"/>
    </location>
</feature>
<keyword evidence="1" id="KW-0472">Membrane</keyword>
<gene>
    <name evidence="2" type="ORF">J2S37_000013</name>
</gene>
<keyword evidence="1" id="KW-1133">Transmembrane helix</keyword>
<dbReference type="EMBL" id="JAVDYF010000001">
    <property type="protein sequence ID" value="MDR7353475.1"/>
    <property type="molecule type" value="Genomic_DNA"/>
</dbReference>
<accession>A0ABU2B4D6</accession>
<proteinExistence type="predicted"/>